<feature type="non-terminal residue" evidence="2">
    <location>
        <position position="1"/>
    </location>
</feature>
<evidence type="ECO:0000256" key="1">
    <source>
        <dbReference type="SAM" id="MobiDB-lite"/>
    </source>
</evidence>
<dbReference type="AlphaFoldDB" id="X1CUT6"/>
<evidence type="ECO:0000313" key="2">
    <source>
        <dbReference type="EMBL" id="GAG99863.1"/>
    </source>
</evidence>
<reference evidence="2" key="1">
    <citation type="journal article" date="2014" name="Front. Microbiol.">
        <title>High frequency of phylogenetically diverse reductive dehalogenase-homologous genes in deep subseafloor sedimentary metagenomes.</title>
        <authorList>
            <person name="Kawai M."/>
            <person name="Futagami T."/>
            <person name="Toyoda A."/>
            <person name="Takaki Y."/>
            <person name="Nishi S."/>
            <person name="Hori S."/>
            <person name="Arai W."/>
            <person name="Tsubouchi T."/>
            <person name="Morono Y."/>
            <person name="Uchiyama I."/>
            <person name="Ito T."/>
            <person name="Fujiyama A."/>
            <person name="Inagaki F."/>
            <person name="Takami H."/>
        </authorList>
    </citation>
    <scope>NUCLEOTIDE SEQUENCE</scope>
    <source>
        <strain evidence="2">Expedition CK06-06</strain>
    </source>
</reference>
<feature type="region of interest" description="Disordered" evidence="1">
    <location>
        <begin position="1"/>
        <end position="32"/>
    </location>
</feature>
<gene>
    <name evidence="2" type="ORF">S01H4_51486</name>
</gene>
<protein>
    <submittedName>
        <fullName evidence="2">Uncharacterized protein</fullName>
    </submittedName>
</protein>
<proteinExistence type="predicted"/>
<accession>X1CUT6</accession>
<organism evidence="2">
    <name type="scientific">marine sediment metagenome</name>
    <dbReference type="NCBI Taxonomy" id="412755"/>
    <lineage>
        <taxon>unclassified sequences</taxon>
        <taxon>metagenomes</taxon>
        <taxon>ecological metagenomes</taxon>
    </lineage>
</organism>
<dbReference type="EMBL" id="BART01029324">
    <property type="protein sequence ID" value="GAG99863.1"/>
    <property type="molecule type" value="Genomic_DNA"/>
</dbReference>
<sequence>KGPRKDLGTIERLMESLKKTRTAESDYRQPGL</sequence>
<comment type="caution">
    <text evidence="2">The sequence shown here is derived from an EMBL/GenBank/DDBJ whole genome shotgun (WGS) entry which is preliminary data.</text>
</comment>
<name>X1CUT6_9ZZZZ</name>